<feature type="chain" id="PRO_5023845967" evidence="1">
    <location>
        <begin position="16"/>
        <end position="329"/>
    </location>
</feature>
<accession>A0A5J4U0T0</accession>
<dbReference type="AlphaFoldDB" id="A0A5J4U0T0"/>
<organism evidence="2 3">
    <name type="scientific">Streblomastix strix</name>
    <dbReference type="NCBI Taxonomy" id="222440"/>
    <lineage>
        <taxon>Eukaryota</taxon>
        <taxon>Metamonada</taxon>
        <taxon>Preaxostyla</taxon>
        <taxon>Oxymonadida</taxon>
        <taxon>Streblomastigidae</taxon>
        <taxon>Streblomastix</taxon>
    </lineage>
</organism>
<reference evidence="2 3" key="1">
    <citation type="submission" date="2019-03" db="EMBL/GenBank/DDBJ databases">
        <title>Single cell metagenomics reveals metabolic interactions within the superorganism composed of flagellate Streblomastix strix and complex community of Bacteroidetes bacteria on its surface.</title>
        <authorList>
            <person name="Treitli S.C."/>
            <person name="Kolisko M."/>
            <person name="Husnik F."/>
            <person name="Keeling P."/>
            <person name="Hampl V."/>
        </authorList>
    </citation>
    <scope>NUCLEOTIDE SEQUENCE [LARGE SCALE GENOMIC DNA]</scope>
    <source>
        <strain evidence="2">ST1C</strain>
    </source>
</reference>
<feature type="signal peptide" evidence="1">
    <location>
        <begin position="1"/>
        <end position="15"/>
    </location>
</feature>
<protein>
    <submittedName>
        <fullName evidence="2">Uncharacterized protein</fullName>
    </submittedName>
</protein>
<comment type="caution">
    <text evidence="2">The sequence shown here is derived from an EMBL/GenBank/DDBJ whole genome shotgun (WGS) entry which is preliminary data.</text>
</comment>
<dbReference type="EMBL" id="SNRW01021817">
    <property type="protein sequence ID" value="KAA6364316.1"/>
    <property type="molecule type" value="Genomic_DNA"/>
</dbReference>
<feature type="non-terminal residue" evidence="2">
    <location>
        <position position="329"/>
    </location>
</feature>
<name>A0A5J4U0T0_9EUKA</name>
<evidence type="ECO:0000313" key="3">
    <source>
        <dbReference type="Proteomes" id="UP000324800"/>
    </source>
</evidence>
<evidence type="ECO:0000313" key="2">
    <source>
        <dbReference type="EMBL" id="KAA6364316.1"/>
    </source>
</evidence>
<evidence type="ECO:0000256" key="1">
    <source>
        <dbReference type="SAM" id="SignalP"/>
    </source>
</evidence>
<proteinExistence type="predicted"/>
<keyword evidence="1" id="KW-0732">Signal</keyword>
<gene>
    <name evidence="2" type="ORF">EZS28_040157</name>
</gene>
<dbReference type="Proteomes" id="UP000324800">
    <property type="component" value="Unassembled WGS sequence"/>
</dbReference>
<sequence length="329" mass="36051">MHFCLLLFIVTGLQCEQESHNFDEIPPNEFVSIGSKINHTAPNAEIGYCLAQPPPREQFYLVESSLPLSPSGKFENLEVFFTYDSTVTSQPLISKSGPSSTAFNISDCIFVGIFDPDPTATIFKPFIKVTGQALTLTDLTFEDIYVGDCSVVEWQASSVDELILKRVNFRNITLMQAKVTYQYNTSNIQSILREKCGALFVDLSLSSGAKVQINNTLFADIKVDYQSALETEVSDAQTYPSTPPAPTEAKEVKGLFNETIMAPLIINLPNTPEPGASPGYPTGGKVDIKHGRFVVTSGSHTGGMHIQGDLGNISLMRTLFSQTDCQNRL</sequence>